<evidence type="ECO:0000259" key="1">
    <source>
        <dbReference type="PROSITE" id="PS50943"/>
    </source>
</evidence>
<dbReference type="SUPFAM" id="SSF47413">
    <property type="entry name" value="lambda repressor-like DNA-binding domains"/>
    <property type="match status" value="1"/>
</dbReference>
<dbReference type="PROSITE" id="PS50943">
    <property type="entry name" value="HTH_CROC1"/>
    <property type="match status" value="1"/>
</dbReference>
<evidence type="ECO:0000313" key="2">
    <source>
        <dbReference type="EMBL" id="SFD87400.1"/>
    </source>
</evidence>
<dbReference type="Pfam" id="PF13560">
    <property type="entry name" value="HTH_31"/>
    <property type="match status" value="1"/>
</dbReference>
<dbReference type="EMBL" id="FOMR01000005">
    <property type="protein sequence ID" value="SFD87400.1"/>
    <property type="molecule type" value="Genomic_DNA"/>
</dbReference>
<feature type="domain" description="HTH cro/C1-type" evidence="1">
    <location>
        <begin position="16"/>
        <end position="70"/>
    </location>
</feature>
<organism evidence="2 3">
    <name type="scientific">Lentibacillus persicus</name>
    <dbReference type="NCBI Taxonomy" id="640948"/>
    <lineage>
        <taxon>Bacteria</taxon>
        <taxon>Bacillati</taxon>
        <taxon>Bacillota</taxon>
        <taxon>Bacilli</taxon>
        <taxon>Bacillales</taxon>
        <taxon>Bacillaceae</taxon>
        <taxon>Lentibacillus</taxon>
    </lineage>
</organism>
<dbReference type="CDD" id="cd00093">
    <property type="entry name" value="HTH_XRE"/>
    <property type="match status" value="1"/>
</dbReference>
<dbReference type="InterPro" id="IPR010982">
    <property type="entry name" value="Lambda_DNA-bd_dom_sf"/>
</dbReference>
<sequence length="83" mass="9651">MLEEIKRFRQLLGRQLRKTRQQYGLSIEDVAGHVDTGADHLGRIERGERQPTAYTFAKLCDYLGLDSHVLLEIMDELKQHRAD</sequence>
<dbReference type="SMART" id="SM00530">
    <property type="entry name" value="HTH_XRE"/>
    <property type="match status" value="1"/>
</dbReference>
<dbReference type="Proteomes" id="UP000199474">
    <property type="component" value="Unassembled WGS sequence"/>
</dbReference>
<dbReference type="Gene3D" id="1.10.260.40">
    <property type="entry name" value="lambda repressor-like DNA-binding domains"/>
    <property type="match status" value="1"/>
</dbReference>
<accession>A0A1I1W356</accession>
<gene>
    <name evidence="2" type="ORF">SAMN05216238_10569</name>
</gene>
<name>A0A1I1W356_9BACI</name>
<evidence type="ECO:0000313" key="3">
    <source>
        <dbReference type="Proteomes" id="UP000199474"/>
    </source>
</evidence>
<reference evidence="3" key="1">
    <citation type="submission" date="2016-10" db="EMBL/GenBank/DDBJ databases">
        <authorList>
            <person name="Varghese N."/>
            <person name="Submissions S."/>
        </authorList>
    </citation>
    <scope>NUCLEOTIDE SEQUENCE [LARGE SCALE GENOMIC DNA]</scope>
    <source>
        <strain evidence="3">DSM 22530</strain>
    </source>
</reference>
<dbReference type="STRING" id="640948.SAMN05216238_10569"/>
<dbReference type="GO" id="GO:0003677">
    <property type="term" value="F:DNA binding"/>
    <property type="evidence" value="ECO:0007669"/>
    <property type="project" value="InterPro"/>
</dbReference>
<keyword evidence="3" id="KW-1185">Reference proteome</keyword>
<protein>
    <submittedName>
        <fullName evidence="2">Helix-turn-helix domain-containing protein</fullName>
    </submittedName>
</protein>
<dbReference type="InterPro" id="IPR001387">
    <property type="entry name" value="Cro/C1-type_HTH"/>
</dbReference>
<proteinExistence type="predicted"/>
<dbReference type="AlphaFoldDB" id="A0A1I1W356"/>